<sequence length="155" mass="17670">MKFVFIWLCLLVVTPVLAQNLMEERIWKVAPRKKSIFLDSGVFHYNSNLKSSSIMGVRNSAVNGRGYERVVVDFNTASIPKIYGHITTDKKVSIDFFDTNIQTSQPNMKNSKFVKSVDFISVDGKTMTMEMSLKGKSSFDIFYLENPGRLVIDIR</sequence>
<dbReference type="AlphaFoldDB" id="A0AAX4HQR8"/>
<dbReference type="KEGG" id="psti:SOO65_02220"/>
<reference evidence="1 2" key="1">
    <citation type="submission" date="2023-11" db="EMBL/GenBank/DDBJ databases">
        <title>Peredibacter starrii A3.12.</title>
        <authorList>
            <person name="Mitchell R.J."/>
        </authorList>
    </citation>
    <scope>NUCLEOTIDE SEQUENCE [LARGE SCALE GENOMIC DNA]</scope>
    <source>
        <strain evidence="1 2">A3.12</strain>
    </source>
</reference>
<accession>A0AAX4HQR8</accession>
<proteinExistence type="predicted"/>
<dbReference type="RefSeq" id="WP_321396252.1">
    <property type="nucleotide sequence ID" value="NZ_CP139487.1"/>
</dbReference>
<keyword evidence="2" id="KW-1185">Reference proteome</keyword>
<dbReference type="Proteomes" id="UP001324634">
    <property type="component" value="Chromosome"/>
</dbReference>
<evidence type="ECO:0000313" key="2">
    <source>
        <dbReference type="Proteomes" id="UP001324634"/>
    </source>
</evidence>
<evidence type="ECO:0000313" key="1">
    <source>
        <dbReference type="EMBL" id="WPU65555.1"/>
    </source>
</evidence>
<dbReference type="EMBL" id="CP139487">
    <property type="protein sequence ID" value="WPU65555.1"/>
    <property type="molecule type" value="Genomic_DNA"/>
</dbReference>
<organism evidence="1 2">
    <name type="scientific">Peredibacter starrii</name>
    <dbReference type="NCBI Taxonomy" id="28202"/>
    <lineage>
        <taxon>Bacteria</taxon>
        <taxon>Pseudomonadati</taxon>
        <taxon>Bdellovibrionota</taxon>
        <taxon>Bacteriovoracia</taxon>
        <taxon>Bacteriovoracales</taxon>
        <taxon>Bacteriovoracaceae</taxon>
        <taxon>Peredibacter</taxon>
    </lineage>
</organism>
<evidence type="ECO:0008006" key="3">
    <source>
        <dbReference type="Google" id="ProtNLM"/>
    </source>
</evidence>
<protein>
    <recommendedName>
        <fullName evidence="3">AMIN domain-containing protein</fullName>
    </recommendedName>
</protein>
<gene>
    <name evidence="1" type="ORF">SOO65_02220</name>
</gene>
<name>A0AAX4HQR8_9BACT</name>
<dbReference type="Gene3D" id="2.60.40.3500">
    <property type="match status" value="1"/>
</dbReference>